<evidence type="ECO:0000313" key="2">
    <source>
        <dbReference type="EMBL" id="NYE48797.1"/>
    </source>
</evidence>
<dbReference type="InterPro" id="IPR036365">
    <property type="entry name" value="PGBD-like_sf"/>
</dbReference>
<name>A0A852TZS0_9ACTN</name>
<dbReference type="SUPFAM" id="SSF47090">
    <property type="entry name" value="PGBD-like"/>
    <property type="match status" value="1"/>
</dbReference>
<dbReference type="Proteomes" id="UP000589036">
    <property type="component" value="Unassembled WGS sequence"/>
</dbReference>
<dbReference type="EMBL" id="JACCCC010000001">
    <property type="protein sequence ID" value="NYE48797.1"/>
    <property type="molecule type" value="Genomic_DNA"/>
</dbReference>
<evidence type="ECO:0000256" key="1">
    <source>
        <dbReference type="SAM" id="MobiDB-lite"/>
    </source>
</evidence>
<accession>A0A852TZS0</accession>
<sequence length="126" mass="13378">MATIPVTHHERAWRSGRDAHGARQEGRRARGFGGGLRGAARLAGAVLAGLFAADRVLPEADPGEVRALLIELGRLDAAALPGERVAALRSFQLCAGLPPDGTADGRTVSRLMRAVREHRELRAMGL</sequence>
<dbReference type="RefSeq" id="WP_179644566.1">
    <property type="nucleotide sequence ID" value="NZ_BAAAYY010000010.1"/>
</dbReference>
<organism evidence="2 3">
    <name type="scientific">Spinactinospora alkalitolerans</name>
    <dbReference type="NCBI Taxonomy" id="687207"/>
    <lineage>
        <taxon>Bacteria</taxon>
        <taxon>Bacillati</taxon>
        <taxon>Actinomycetota</taxon>
        <taxon>Actinomycetes</taxon>
        <taxon>Streptosporangiales</taxon>
        <taxon>Nocardiopsidaceae</taxon>
        <taxon>Spinactinospora</taxon>
    </lineage>
</organism>
<proteinExistence type="predicted"/>
<feature type="region of interest" description="Disordered" evidence="1">
    <location>
        <begin position="1"/>
        <end position="30"/>
    </location>
</feature>
<dbReference type="AlphaFoldDB" id="A0A852TZS0"/>
<reference evidence="2 3" key="1">
    <citation type="submission" date="2020-07" db="EMBL/GenBank/DDBJ databases">
        <title>Sequencing the genomes of 1000 actinobacteria strains.</title>
        <authorList>
            <person name="Klenk H.-P."/>
        </authorList>
    </citation>
    <scope>NUCLEOTIDE SEQUENCE [LARGE SCALE GENOMIC DNA]</scope>
    <source>
        <strain evidence="2 3">CXB654</strain>
    </source>
</reference>
<evidence type="ECO:0000313" key="3">
    <source>
        <dbReference type="Proteomes" id="UP000589036"/>
    </source>
</evidence>
<feature type="compositionally biased region" description="Basic and acidic residues" evidence="1">
    <location>
        <begin position="7"/>
        <end position="28"/>
    </location>
</feature>
<protein>
    <recommendedName>
        <fullName evidence="4">Peptidoglycan binding-like domain-containing protein</fullName>
    </recommendedName>
</protein>
<keyword evidence="3" id="KW-1185">Reference proteome</keyword>
<evidence type="ECO:0008006" key="4">
    <source>
        <dbReference type="Google" id="ProtNLM"/>
    </source>
</evidence>
<gene>
    <name evidence="2" type="ORF">HDA32_003917</name>
</gene>
<comment type="caution">
    <text evidence="2">The sequence shown here is derived from an EMBL/GenBank/DDBJ whole genome shotgun (WGS) entry which is preliminary data.</text>
</comment>